<dbReference type="SMART" id="SM00364">
    <property type="entry name" value="LRR_BAC"/>
    <property type="match status" value="4"/>
</dbReference>
<dbReference type="InterPro" id="IPR032675">
    <property type="entry name" value="LRR_dom_sf"/>
</dbReference>
<dbReference type="Gene3D" id="3.80.10.10">
    <property type="entry name" value="Ribonuclease Inhibitor"/>
    <property type="match status" value="1"/>
</dbReference>
<reference evidence="3" key="1">
    <citation type="journal article" date="2020" name="Nature">
        <title>Giant virus diversity and host interactions through global metagenomics.</title>
        <authorList>
            <person name="Schulz F."/>
            <person name="Roux S."/>
            <person name="Paez-Espino D."/>
            <person name="Jungbluth S."/>
            <person name="Walsh D.A."/>
            <person name="Denef V.J."/>
            <person name="McMahon K.D."/>
            <person name="Konstantinidis K.T."/>
            <person name="Eloe-Fadrosh E.A."/>
            <person name="Kyrpides N.C."/>
            <person name="Woyke T."/>
        </authorList>
    </citation>
    <scope>NUCLEOTIDE SEQUENCE</scope>
    <source>
        <strain evidence="3">GVMAG-M-3300023179-71</strain>
    </source>
</reference>
<dbReference type="EMBL" id="MN739885">
    <property type="protein sequence ID" value="QHT75938.1"/>
    <property type="molecule type" value="Genomic_DNA"/>
</dbReference>
<proteinExistence type="predicted"/>
<sequence>MGNKNNVEKYLDSLPDDVDEINVSFNNLRSLPVLPEKLQTLCCSYNNLTSLPILPENLKYLSCSYNNLTSLPVLPENLERLYCYNNNLTSLPVLPEKLEILYFYNNPIYEIIYDDNLIIIKKKIKTLNNFRYLYYCIKYKKIFLRMMEVVIKKRYHPSYLYNLKEEDDLDEKLGEW</sequence>
<evidence type="ECO:0000313" key="3">
    <source>
        <dbReference type="EMBL" id="QHT75938.1"/>
    </source>
</evidence>
<evidence type="ECO:0000256" key="2">
    <source>
        <dbReference type="ARBA" id="ARBA00022737"/>
    </source>
</evidence>
<dbReference type="InterPro" id="IPR051071">
    <property type="entry name" value="LRR-bact_E3_ubiq_ligases"/>
</dbReference>
<dbReference type="PANTHER" id="PTHR47114">
    <property type="match status" value="1"/>
</dbReference>
<keyword evidence="2" id="KW-0677">Repeat</keyword>
<dbReference type="InterPro" id="IPR001611">
    <property type="entry name" value="Leu-rich_rpt"/>
</dbReference>
<dbReference type="SUPFAM" id="SSF52058">
    <property type="entry name" value="L domain-like"/>
    <property type="match status" value="1"/>
</dbReference>
<dbReference type="AlphaFoldDB" id="A0A6C0H5V2"/>
<accession>A0A6C0H5V2</accession>
<organism evidence="3">
    <name type="scientific">viral metagenome</name>
    <dbReference type="NCBI Taxonomy" id="1070528"/>
    <lineage>
        <taxon>unclassified sequences</taxon>
        <taxon>metagenomes</taxon>
        <taxon>organismal metagenomes</taxon>
    </lineage>
</organism>
<keyword evidence="1" id="KW-0433">Leucine-rich repeat</keyword>
<dbReference type="InterPro" id="IPR025875">
    <property type="entry name" value="Leu-rich_rpt_4"/>
</dbReference>
<name>A0A6C0H5V2_9ZZZZ</name>
<evidence type="ECO:0000256" key="1">
    <source>
        <dbReference type="ARBA" id="ARBA00022614"/>
    </source>
</evidence>
<evidence type="ECO:0008006" key="4">
    <source>
        <dbReference type="Google" id="ProtNLM"/>
    </source>
</evidence>
<protein>
    <recommendedName>
        <fullName evidence="4">Leucine-rich repeat protein</fullName>
    </recommendedName>
</protein>
<dbReference type="PROSITE" id="PS51450">
    <property type="entry name" value="LRR"/>
    <property type="match status" value="1"/>
</dbReference>
<dbReference type="Pfam" id="PF12799">
    <property type="entry name" value="LRR_4"/>
    <property type="match status" value="1"/>
</dbReference>
<dbReference type="PANTHER" id="PTHR47114:SF2">
    <property type="entry name" value="OLIGODENDROCYTE-MYELIN GLYCOPROTEIN"/>
    <property type="match status" value="1"/>
</dbReference>